<dbReference type="CDD" id="cd00808">
    <property type="entry name" value="GluRS_core"/>
    <property type="match status" value="1"/>
</dbReference>
<dbReference type="PROSITE" id="PS00178">
    <property type="entry name" value="AA_TRNA_LIGASE_I"/>
    <property type="match status" value="1"/>
</dbReference>
<dbReference type="GO" id="GO:0008270">
    <property type="term" value="F:zinc ion binding"/>
    <property type="evidence" value="ECO:0007669"/>
    <property type="project" value="InterPro"/>
</dbReference>
<keyword evidence="4 8" id="KW-0547">Nucleotide-binding</keyword>
<dbReference type="GO" id="GO:0000049">
    <property type="term" value="F:tRNA binding"/>
    <property type="evidence" value="ECO:0007669"/>
    <property type="project" value="InterPro"/>
</dbReference>
<evidence type="ECO:0000256" key="3">
    <source>
        <dbReference type="ARBA" id="ARBA00022598"/>
    </source>
</evidence>
<keyword evidence="3 8" id="KW-0436">Ligase</keyword>
<dbReference type="InterPro" id="IPR020751">
    <property type="entry name" value="aa-tRNA-synth_I_codon-bd_sub2"/>
</dbReference>
<gene>
    <name evidence="8 11" type="primary">gltX</name>
    <name evidence="11" type="ORF">HMPREF9135_2186</name>
</gene>
<sequence>MEPVDDDAHVARWQVVEAFLEVVSELGNLLCFDLCVVIVVGLEQFHHGVLLCLDGFVGLVDGEIEVGDEGTVHPGLAHVVSELLLFVAGHEPNDQRYGDDDYGDADCQTAPVVLFLSYFHVVNTLRVPYYICEITKNICNSREIVLILQKIYLILSSRMAERKVRVRFAPSPTGALHIGGVRTALYNYLFARQHGGELIFRIEDTDSHRFVPGAEEYIIESFRWLGIKFDEGVSFGGNHGPYRQSERRDIYKEYVDRLLDEGKAYVAFDTPEELEAKRNEIQNFQYDVRTRSQMRNSLTLSKEEVDRLIADGVQYTVRFKIEPGREVHVDDMIRGDVVVKSDILDDKVLYKSADELPTYHLANIVDDHLMEVTHVIRGEEWLPSAPLHVLLYQAFGWADTMPKFAHLPLLLKPEGKGKLSKRDGDRLGFPVFPLEWHDPKTGEVSSGYRESGYFPEAVVNFLALLGWNPGTEQELFTLDQLVEAFDITKCSLHGAKFDYQKGMWFNHEYILRKSDDEIAKLFAPIVANNGIDESLERVTQVVHMMKDRVSFVKELWPLCSFFFVAPTEYDEKTVKKRWKDYSAQQMTELSEVLAGVEDFSIEGQEPVVMKWVEDKGYKLGDIMNAFRLALVGIGKGPGMFDITAFLGKEETLRRLHTAIEVLK</sequence>
<evidence type="ECO:0000256" key="2">
    <source>
        <dbReference type="ARBA" id="ARBA00022490"/>
    </source>
</evidence>
<dbReference type="InterPro" id="IPR045462">
    <property type="entry name" value="aa-tRNA-synth_I_cd-bd"/>
</dbReference>
<evidence type="ECO:0000256" key="1">
    <source>
        <dbReference type="ARBA" id="ARBA00007894"/>
    </source>
</evidence>
<keyword evidence="12" id="KW-1185">Reference proteome</keyword>
<dbReference type="PANTHER" id="PTHR43311:SF2">
    <property type="entry name" value="GLUTAMATE--TRNA LIGASE, MITOCHONDRIAL-RELATED"/>
    <property type="match status" value="1"/>
</dbReference>
<evidence type="ECO:0000259" key="9">
    <source>
        <dbReference type="Pfam" id="PF00749"/>
    </source>
</evidence>
<keyword evidence="7 8" id="KW-0030">Aminoacyl-tRNA synthetase</keyword>
<evidence type="ECO:0000313" key="12">
    <source>
        <dbReference type="Proteomes" id="UP000016648"/>
    </source>
</evidence>
<evidence type="ECO:0000256" key="5">
    <source>
        <dbReference type="ARBA" id="ARBA00022840"/>
    </source>
</evidence>
<reference evidence="11 12" key="1">
    <citation type="submission" date="2013-08" db="EMBL/GenBank/DDBJ databases">
        <authorList>
            <person name="Durkin A.S."/>
            <person name="Haft D.R."/>
            <person name="McCorrison J."/>
            <person name="Torralba M."/>
            <person name="Gillis M."/>
            <person name="Haft D.H."/>
            <person name="Methe B."/>
            <person name="Sutton G."/>
            <person name="Nelson K.E."/>
        </authorList>
    </citation>
    <scope>NUCLEOTIDE SEQUENCE [LARGE SCALE GENOMIC DNA]</scope>
    <source>
        <strain evidence="11 12">F0067</strain>
    </source>
</reference>
<evidence type="ECO:0000256" key="7">
    <source>
        <dbReference type="ARBA" id="ARBA00023146"/>
    </source>
</evidence>
<dbReference type="InterPro" id="IPR033910">
    <property type="entry name" value="GluRS_core"/>
</dbReference>
<dbReference type="GO" id="GO:0005524">
    <property type="term" value="F:ATP binding"/>
    <property type="evidence" value="ECO:0007669"/>
    <property type="project" value="UniProtKB-UniRule"/>
</dbReference>
<dbReference type="Gene3D" id="1.10.10.350">
    <property type="match status" value="1"/>
</dbReference>
<dbReference type="InterPro" id="IPR014729">
    <property type="entry name" value="Rossmann-like_a/b/a_fold"/>
</dbReference>
<feature type="domain" description="Aminoacyl-tRNA synthetase class I anticodon-binding" evidence="10">
    <location>
        <begin position="519"/>
        <end position="659"/>
    </location>
</feature>
<dbReference type="GO" id="GO:0005829">
    <property type="term" value="C:cytosol"/>
    <property type="evidence" value="ECO:0007669"/>
    <property type="project" value="TreeGrafter"/>
</dbReference>
<dbReference type="SUPFAM" id="SSF52374">
    <property type="entry name" value="Nucleotidylyl transferase"/>
    <property type="match status" value="1"/>
</dbReference>
<evidence type="ECO:0000256" key="6">
    <source>
        <dbReference type="ARBA" id="ARBA00022917"/>
    </source>
</evidence>
<dbReference type="Pfam" id="PF00749">
    <property type="entry name" value="tRNA-synt_1c"/>
    <property type="match status" value="1"/>
</dbReference>
<dbReference type="Pfam" id="PF19269">
    <property type="entry name" value="Anticodon_2"/>
    <property type="match status" value="1"/>
</dbReference>
<accession>U2P9L2</accession>
<comment type="subcellular location">
    <subcellularLocation>
        <location evidence="8">Cytoplasm</location>
    </subcellularLocation>
</comment>
<name>U2P9L2_9BACT</name>
<dbReference type="Proteomes" id="UP000016648">
    <property type="component" value="Unassembled WGS sequence"/>
</dbReference>
<dbReference type="EMBL" id="AWEY01000006">
    <property type="protein sequence ID" value="ERK40389.1"/>
    <property type="molecule type" value="Genomic_DNA"/>
</dbReference>
<keyword evidence="5 8" id="KW-0067">ATP-binding</keyword>
<evidence type="ECO:0000313" key="11">
    <source>
        <dbReference type="EMBL" id="ERK40389.1"/>
    </source>
</evidence>
<dbReference type="PRINTS" id="PR00987">
    <property type="entry name" value="TRNASYNTHGLU"/>
</dbReference>
<dbReference type="InterPro" id="IPR008925">
    <property type="entry name" value="aa_tRNA-synth_I_cd-bd_sf"/>
</dbReference>
<dbReference type="EC" id="6.1.1.17" evidence="8"/>
<dbReference type="InterPro" id="IPR020058">
    <property type="entry name" value="Glu/Gln-tRNA-synth_Ib_cat-dom"/>
</dbReference>
<dbReference type="NCBIfam" id="TIGR00464">
    <property type="entry name" value="gltX_bact"/>
    <property type="match status" value="1"/>
</dbReference>
<dbReference type="PANTHER" id="PTHR43311">
    <property type="entry name" value="GLUTAMATE--TRNA LIGASE"/>
    <property type="match status" value="1"/>
</dbReference>
<comment type="catalytic activity">
    <reaction evidence="8">
        <text>tRNA(Glu) + L-glutamate + ATP = L-glutamyl-tRNA(Glu) + AMP + diphosphate</text>
        <dbReference type="Rhea" id="RHEA:23540"/>
        <dbReference type="Rhea" id="RHEA-COMP:9663"/>
        <dbReference type="Rhea" id="RHEA-COMP:9680"/>
        <dbReference type="ChEBI" id="CHEBI:29985"/>
        <dbReference type="ChEBI" id="CHEBI:30616"/>
        <dbReference type="ChEBI" id="CHEBI:33019"/>
        <dbReference type="ChEBI" id="CHEBI:78442"/>
        <dbReference type="ChEBI" id="CHEBI:78520"/>
        <dbReference type="ChEBI" id="CHEBI:456215"/>
        <dbReference type="EC" id="6.1.1.17"/>
    </reaction>
</comment>
<dbReference type="SUPFAM" id="SSF48163">
    <property type="entry name" value="An anticodon-binding domain of class I aminoacyl-tRNA synthetases"/>
    <property type="match status" value="1"/>
</dbReference>
<dbReference type="FunFam" id="3.40.50.620:FF:000127">
    <property type="entry name" value="Glutamate--tRNA ligase"/>
    <property type="match status" value="1"/>
</dbReference>
<protein>
    <recommendedName>
        <fullName evidence="8">Glutamate--tRNA ligase</fullName>
        <ecNumber evidence="8">6.1.1.17</ecNumber>
    </recommendedName>
    <alternativeName>
        <fullName evidence="8">Glutamyl-tRNA synthetase</fullName>
        <shortName evidence="8">GluRS</shortName>
    </alternativeName>
</protein>
<feature type="short sequence motif" description="'KMSKS' region" evidence="8">
    <location>
        <begin position="418"/>
        <end position="422"/>
    </location>
</feature>
<comment type="subunit">
    <text evidence="8">Monomer.</text>
</comment>
<dbReference type="PATRIC" id="fig|1115809.3.peg.208"/>
<dbReference type="GO" id="GO:0006424">
    <property type="term" value="P:glutamyl-tRNA aminoacylation"/>
    <property type="evidence" value="ECO:0007669"/>
    <property type="project" value="UniProtKB-UniRule"/>
</dbReference>
<organism evidence="11 12">
    <name type="scientific">Segatella baroniae F0067</name>
    <dbReference type="NCBI Taxonomy" id="1115809"/>
    <lineage>
        <taxon>Bacteria</taxon>
        <taxon>Pseudomonadati</taxon>
        <taxon>Bacteroidota</taxon>
        <taxon>Bacteroidia</taxon>
        <taxon>Bacteroidales</taxon>
        <taxon>Prevotellaceae</taxon>
        <taxon>Segatella</taxon>
    </lineage>
</organism>
<feature type="binding site" evidence="8">
    <location>
        <position position="421"/>
    </location>
    <ligand>
        <name>ATP</name>
        <dbReference type="ChEBI" id="CHEBI:30616"/>
    </ligand>
</feature>
<dbReference type="InterPro" id="IPR001412">
    <property type="entry name" value="aa-tRNA-synth_I_CS"/>
</dbReference>
<comment type="function">
    <text evidence="8">Catalyzes the attachment of glutamate to tRNA(Glu) in a two-step reaction: glutamate is first activated by ATP to form Glu-AMP and then transferred to the acceptor end of tRNA(Glu).</text>
</comment>
<proteinExistence type="inferred from homology"/>
<dbReference type="HAMAP" id="MF_00022">
    <property type="entry name" value="Glu_tRNA_synth_type1"/>
    <property type="match status" value="1"/>
</dbReference>
<evidence type="ECO:0000259" key="10">
    <source>
        <dbReference type="Pfam" id="PF19269"/>
    </source>
</evidence>
<feature type="short sequence motif" description="'HIGH' region" evidence="8">
    <location>
        <begin position="170"/>
        <end position="180"/>
    </location>
</feature>
<feature type="domain" description="Glutamyl/glutaminyl-tRNA synthetase class Ib catalytic" evidence="9">
    <location>
        <begin position="163"/>
        <end position="501"/>
    </location>
</feature>
<dbReference type="InterPro" id="IPR049940">
    <property type="entry name" value="GluQ/Sye"/>
</dbReference>
<comment type="caution">
    <text evidence="8">Lacks conserved residue(s) required for the propagation of feature annotation.</text>
</comment>
<dbReference type="GO" id="GO:0004818">
    <property type="term" value="F:glutamate-tRNA ligase activity"/>
    <property type="evidence" value="ECO:0007669"/>
    <property type="project" value="UniProtKB-UniRule"/>
</dbReference>
<keyword evidence="2 8" id="KW-0963">Cytoplasm</keyword>
<dbReference type="InterPro" id="IPR000924">
    <property type="entry name" value="Glu/Gln-tRNA-synth"/>
</dbReference>
<dbReference type="AlphaFoldDB" id="U2P9L2"/>
<dbReference type="Gene3D" id="3.40.50.620">
    <property type="entry name" value="HUPs"/>
    <property type="match status" value="1"/>
</dbReference>
<evidence type="ECO:0000256" key="4">
    <source>
        <dbReference type="ARBA" id="ARBA00022741"/>
    </source>
</evidence>
<evidence type="ECO:0000256" key="8">
    <source>
        <dbReference type="HAMAP-Rule" id="MF_00022"/>
    </source>
</evidence>
<dbReference type="InterPro" id="IPR004527">
    <property type="entry name" value="Glu-tRNA-ligase_bac/mito"/>
</dbReference>
<keyword evidence="6 8" id="KW-0648">Protein biosynthesis</keyword>
<comment type="similarity">
    <text evidence="1 8">Belongs to the class-I aminoacyl-tRNA synthetase family. Glutamate--tRNA ligase type 1 subfamily.</text>
</comment>
<comment type="caution">
    <text evidence="11">The sequence shown here is derived from an EMBL/GenBank/DDBJ whole genome shotgun (WGS) entry which is preliminary data.</text>
</comment>